<organism evidence="1">
    <name type="scientific">Anguilla anguilla</name>
    <name type="common">European freshwater eel</name>
    <name type="synonym">Muraena anguilla</name>
    <dbReference type="NCBI Taxonomy" id="7936"/>
    <lineage>
        <taxon>Eukaryota</taxon>
        <taxon>Metazoa</taxon>
        <taxon>Chordata</taxon>
        <taxon>Craniata</taxon>
        <taxon>Vertebrata</taxon>
        <taxon>Euteleostomi</taxon>
        <taxon>Actinopterygii</taxon>
        <taxon>Neopterygii</taxon>
        <taxon>Teleostei</taxon>
        <taxon>Anguilliformes</taxon>
        <taxon>Anguillidae</taxon>
        <taxon>Anguilla</taxon>
    </lineage>
</organism>
<evidence type="ECO:0000313" key="1">
    <source>
        <dbReference type="EMBL" id="JAH44744.1"/>
    </source>
</evidence>
<accession>A0A0E9STT3</accession>
<reference evidence="1" key="1">
    <citation type="submission" date="2014-11" db="EMBL/GenBank/DDBJ databases">
        <authorList>
            <person name="Amaro Gonzalez C."/>
        </authorList>
    </citation>
    <scope>NUCLEOTIDE SEQUENCE</scope>
</reference>
<protein>
    <submittedName>
        <fullName evidence="1">Uncharacterized protein</fullName>
    </submittedName>
</protein>
<proteinExistence type="predicted"/>
<reference evidence="1" key="2">
    <citation type="journal article" date="2015" name="Fish Shellfish Immunol.">
        <title>Early steps in the European eel (Anguilla anguilla)-Vibrio vulnificus interaction in the gills: Role of the RtxA13 toxin.</title>
        <authorList>
            <person name="Callol A."/>
            <person name="Pajuelo D."/>
            <person name="Ebbesson L."/>
            <person name="Teles M."/>
            <person name="MacKenzie S."/>
            <person name="Amaro C."/>
        </authorList>
    </citation>
    <scope>NUCLEOTIDE SEQUENCE</scope>
</reference>
<dbReference type="AlphaFoldDB" id="A0A0E9STT3"/>
<sequence length="30" mass="3514">MHPSGCKLWQEIAAIWPLKLMSCQIFIQIK</sequence>
<name>A0A0E9STT3_ANGAN</name>
<dbReference type="EMBL" id="GBXM01063833">
    <property type="protein sequence ID" value="JAH44744.1"/>
    <property type="molecule type" value="Transcribed_RNA"/>
</dbReference>